<organism evidence="1 2">
    <name type="scientific">Pseudomonas arcuscaelestis</name>
    <dbReference type="NCBI Taxonomy" id="2710591"/>
    <lineage>
        <taxon>Bacteria</taxon>
        <taxon>Pseudomonadati</taxon>
        <taxon>Pseudomonadota</taxon>
        <taxon>Gammaproteobacteria</taxon>
        <taxon>Pseudomonadales</taxon>
        <taxon>Pseudomonadaceae</taxon>
        <taxon>Pseudomonas</taxon>
    </lineage>
</organism>
<dbReference type="RefSeq" id="WP_203584641.1">
    <property type="nucleotide sequence ID" value="NZ_JACOPV010000008.1"/>
</dbReference>
<accession>A0ABS2BYK3</accession>
<comment type="caution">
    <text evidence="1">The sequence shown here is derived from an EMBL/GenBank/DDBJ whole genome shotgun (WGS) entry which is preliminary data.</text>
</comment>
<keyword evidence="2" id="KW-1185">Reference proteome</keyword>
<evidence type="ECO:0000313" key="2">
    <source>
        <dbReference type="Proteomes" id="UP000745663"/>
    </source>
</evidence>
<gene>
    <name evidence="1" type="ORF">H8F21_14125</name>
</gene>
<dbReference type="Proteomes" id="UP000745663">
    <property type="component" value="Unassembled WGS sequence"/>
</dbReference>
<evidence type="ECO:0000313" key="1">
    <source>
        <dbReference type="EMBL" id="MBM5458702.1"/>
    </source>
</evidence>
<sequence>MPAKDLLKPASRLLITEFAKRGVALKPTISYQLLAAAYGFWSHESIAQYGVPFEPFNEQYVNGAKPYFQLGMLRARISSLLGVDAEESKFLTLLVRDLLTYHYPLRVQALRILFDDAFTHSREMIFKILSAEGNGPTSLASAEIMAKRLPELPASTLAGHLRLMRNQLVDVGRGVRTVAEFISSAPTWIWCYPSAFMNEAIPSLADVGFHTWQPSDDWVPGGVNPRTEIGVGFVLLQHRSDSESPISYTVVSGVYSLNSTTSTPAWSDVKAIGDIRREVSGFRKRTLPELLGHPVERLPLVKLCPKCGDLYAAGAANLISCSCPKG</sequence>
<reference evidence="1 2" key="1">
    <citation type="submission" date="2020-08" db="EMBL/GenBank/DDBJ databases">
        <title>Description of novel Pseudomonas species.</title>
        <authorList>
            <person name="Duman M."/>
            <person name="Mulet M."/>
            <person name="Altun S."/>
            <person name="Saticioglu I.B."/>
            <person name="Lalucat J."/>
            <person name="Garcia-Valdes E."/>
        </authorList>
    </citation>
    <scope>NUCLEOTIDE SEQUENCE [LARGE SCALE GENOMIC DNA]</scope>
    <source>
        <strain evidence="1 2">P66</strain>
    </source>
</reference>
<dbReference type="EMBL" id="JACOPV010000008">
    <property type="protein sequence ID" value="MBM5458702.1"/>
    <property type="molecule type" value="Genomic_DNA"/>
</dbReference>
<protein>
    <submittedName>
        <fullName evidence="1">Uncharacterized protein</fullName>
    </submittedName>
</protein>
<proteinExistence type="predicted"/>
<name>A0ABS2BYK3_9PSED</name>